<organism evidence="1 2">
    <name type="scientific">Chryseobacterium panacisoli</name>
    <dbReference type="NCBI Taxonomy" id="1807141"/>
    <lineage>
        <taxon>Bacteria</taxon>
        <taxon>Pseudomonadati</taxon>
        <taxon>Bacteroidota</taxon>
        <taxon>Flavobacteriia</taxon>
        <taxon>Flavobacteriales</taxon>
        <taxon>Weeksellaceae</taxon>
        <taxon>Chryseobacterium group</taxon>
        <taxon>Chryseobacterium</taxon>
    </lineage>
</organism>
<name>A0A5D9A038_9FLAO</name>
<evidence type="ECO:0000313" key="2">
    <source>
        <dbReference type="Proteomes" id="UP000323884"/>
    </source>
</evidence>
<dbReference type="AlphaFoldDB" id="A0A5D9A038"/>
<keyword evidence="1" id="KW-0614">Plasmid</keyword>
<dbReference type="RefSeq" id="WP_149387210.1">
    <property type="nucleotide sequence ID" value="NZ_VTRU01000001.1"/>
</dbReference>
<dbReference type="Proteomes" id="UP000323884">
    <property type="component" value="Unassembled WGS sequence"/>
</dbReference>
<sequence length="102" mass="12345">MKKISISLFFICLFIMIYLKCTFTAYNEEIIKDSSFDNSYYSLEHSLIKSQMKSEKKCDKKHFIWIVREMDYYNYRLNKLVQKSTPFEPGQISKENHTIKTY</sequence>
<protein>
    <submittedName>
        <fullName evidence="1">Uncharacterized protein</fullName>
    </submittedName>
</protein>
<accession>A0A5D9A038</accession>
<evidence type="ECO:0000313" key="1">
    <source>
        <dbReference type="EMBL" id="TZG00192.1"/>
    </source>
</evidence>
<keyword evidence="2" id="KW-1185">Reference proteome</keyword>
<dbReference type="EMBL" id="VTRU01000001">
    <property type="protein sequence ID" value="TZG00192.1"/>
    <property type="molecule type" value="Genomic_DNA"/>
</dbReference>
<proteinExistence type="predicted"/>
<gene>
    <name evidence="1" type="ORF">FW781_09805</name>
</gene>
<reference evidence="1 2" key="1">
    <citation type="submission" date="2019-08" db="EMBL/GenBank/DDBJ databases">
        <title>Draft genome sequence of Chryseobacterium sp. Gsoil 183.</title>
        <authorList>
            <person name="Im W.-T."/>
        </authorList>
    </citation>
    <scope>NUCLEOTIDE SEQUENCE [LARGE SCALE GENOMIC DNA]</scope>
    <source>
        <strain evidence="1 2">Gsoil 183</strain>
        <plasmid evidence="1">unnamed1</plasmid>
    </source>
</reference>
<comment type="caution">
    <text evidence="1">The sequence shown here is derived from an EMBL/GenBank/DDBJ whole genome shotgun (WGS) entry which is preliminary data.</text>
</comment>
<geneLocation type="plasmid" evidence="1">
    <name>unnamed1</name>
</geneLocation>